<dbReference type="GO" id="GO:0005829">
    <property type="term" value="C:cytosol"/>
    <property type="evidence" value="ECO:0007669"/>
    <property type="project" value="TreeGrafter"/>
</dbReference>
<dbReference type="PANTHER" id="PTHR22617">
    <property type="entry name" value="CHEMOTAXIS SENSOR HISTIDINE KINASE-RELATED"/>
    <property type="match status" value="1"/>
</dbReference>
<sequence>MADATQYCTFWVDTLYLGIDVHSVQEVMRTLEMTPVPLASASVVGLINLRGQIVTAIDLRRRLGLPPRPDDQEPMNVVMRTDDGAVSLVVDEIGDVIEVSNDTFERVPDTMQGEHRALIRGVYKLNKQLLLILDGAKTALPELSYAAN</sequence>
<proteinExistence type="predicted"/>
<keyword evidence="3" id="KW-1185">Reference proteome</keyword>
<dbReference type="SMART" id="SM00260">
    <property type="entry name" value="CheW"/>
    <property type="match status" value="1"/>
</dbReference>
<dbReference type="PROSITE" id="PS50851">
    <property type="entry name" value="CHEW"/>
    <property type="match status" value="1"/>
</dbReference>
<dbReference type="KEGG" id="ggr:HKW67_13585"/>
<dbReference type="InterPro" id="IPR002545">
    <property type="entry name" value="CheW-lke_dom"/>
</dbReference>
<dbReference type="GO" id="GO:0007165">
    <property type="term" value="P:signal transduction"/>
    <property type="evidence" value="ECO:0007669"/>
    <property type="project" value="InterPro"/>
</dbReference>
<dbReference type="Pfam" id="PF01584">
    <property type="entry name" value="CheW"/>
    <property type="match status" value="1"/>
</dbReference>
<dbReference type="InterPro" id="IPR039315">
    <property type="entry name" value="CheW"/>
</dbReference>
<organism evidence="2 3">
    <name type="scientific">Gemmatimonas groenlandica</name>
    <dbReference type="NCBI Taxonomy" id="2732249"/>
    <lineage>
        <taxon>Bacteria</taxon>
        <taxon>Pseudomonadati</taxon>
        <taxon>Gemmatimonadota</taxon>
        <taxon>Gemmatimonadia</taxon>
        <taxon>Gemmatimonadales</taxon>
        <taxon>Gemmatimonadaceae</taxon>
        <taxon>Gemmatimonas</taxon>
    </lineage>
</organism>
<accession>A0A6M4IUG2</accession>
<name>A0A6M4IUG2_9BACT</name>
<dbReference type="AlphaFoldDB" id="A0A6M4IUG2"/>
<dbReference type="SUPFAM" id="SSF50341">
    <property type="entry name" value="CheW-like"/>
    <property type="match status" value="1"/>
</dbReference>
<dbReference type="RefSeq" id="WP_171225894.1">
    <property type="nucleotide sequence ID" value="NZ_CP053085.1"/>
</dbReference>
<dbReference type="InterPro" id="IPR036061">
    <property type="entry name" value="CheW-like_dom_sf"/>
</dbReference>
<dbReference type="Gene3D" id="2.30.30.40">
    <property type="entry name" value="SH3 Domains"/>
    <property type="match status" value="1"/>
</dbReference>
<protein>
    <submittedName>
        <fullName evidence="2">Chemotaxis protein CheW</fullName>
    </submittedName>
</protein>
<reference evidence="2 3" key="1">
    <citation type="submission" date="2020-05" db="EMBL/GenBank/DDBJ databases">
        <title>Complete genome sequence of Gemmatimonas greenlandica TET16.</title>
        <authorList>
            <person name="Zeng Y."/>
        </authorList>
    </citation>
    <scope>NUCLEOTIDE SEQUENCE [LARGE SCALE GENOMIC DNA]</scope>
    <source>
        <strain evidence="2 3">TET16</strain>
    </source>
</reference>
<evidence type="ECO:0000313" key="3">
    <source>
        <dbReference type="Proteomes" id="UP000500938"/>
    </source>
</evidence>
<dbReference type="Gene3D" id="2.40.50.180">
    <property type="entry name" value="CheA-289, Domain 4"/>
    <property type="match status" value="1"/>
</dbReference>
<feature type="domain" description="CheW-like" evidence="1">
    <location>
        <begin position="4"/>
        <end position="144"/>
    </location>
</feature>
<evidence type="ECO:0000313" key="2">
    <source>
        <dbReference type="EMBL" id="QJR36462.1"/>
    </source>
</evidence>
<dbReference type="Proteomes" id="UP000500938">
    <property type="component" value="Chromosome"/>
</dbReference>
<gene>
    <name evidence="2" type="ORF">HKW67_13585</name>
</gene>
<dbReference type="EMBL" id="CP053085">
    <property type="protein sequence ID" value="QJR36462.1"/>
    <property type="molecule type" value="Genomic_DNA"/>
</dbReference>
<dbReference type="PANTHER" id="PTHR22617:SF23">
    <property type="entry name" value="CHEMOTAXIS PROTEIN CHEW"/>
    <property type="match status" value="1"/>
</dbReference>
<dbReference type="GO" id="GO:0006935">
    <property type="term" value="P:chemotaxis"/>
    <property type="evidence" value="ECO:0007669"/>
    <property type="project" value="InterPro"/>
</dbReference>
<evidence type="ECO:0000259" key="1">
    <source>
        <dbReference type="PROSITE" id="PS50851"/>
    </source>
</evidence>